<protein>
    <submittedName>
        <fullName evidence="3">Protein TonB, links inner and outer membranes</fullName>
    </submittedName>
</protein>
<dbReference type="Proteomes" id="UP000199323">
    <property type="component" value="Unassembled WGS sequence"/>
</dbReference>
<feature type="region of interest" description="Disordered" evidence="1">
    <location>
        <begin position="217"/>
        <end position="864"/>
    </location>
</feature>
<feature type="compositionally biased region" description="Low complexity" evidence="1">
    <location>
        <begin position="1736"/>
        <end position="1766"/>
    </location>
</feature>
<dbReference type="OrthoDB" id="7064923at2"/>
<dbReference type="PANTHER" id="PTHR21597:SF0">
    <property type="entry name" value="THO COMPLEX SUBUNIT 2"/>
    <property type="match status" value="1"/>
</dbReference>
<feature type="compositionally biased region" description="Basic and acidic residues" evidence="1">
    <location>
        <begin position="1697"/>
        <end position="1708"/>
    </location>
</feature>
<feature type="compositionally biased region" description="Pro residues" evidence="1">
    <location>
        <begin position="2273"/>
        <end position="2292"/>
    </location>
</feature>
<dbReference type="EMBL" id="FONG01000015">
    <property type="protein sequence ID" value="SFF46256.1"/>
    <property type="molecule type" value="Genomic_DNA"/>
</dbReference>
<feature type="region of interest" description="Disordered" evidence="1">
    <location>
        <begin position="2273"/>
        <end position="2356"/>
    </location>
</feature>
<feature type="compositionally biased region" description="Basic and acidic residues" evidence="1">
    <location>
        <begin position="1315"/>
        <end position="1354"/>
    </location>
</feature>
<feature type="compositionally biased region" description="Low complexity" evidence="1">
    <location>
        <begin position="802"/>
        <end position="821"/>
    </location>
</feature>
<keyword evidence="2" id="KW-0472">Membrane</keyword>
<feature type="compositionally biased region" description="Polar residues" evidence="1">
    <location>
        <begin position="771"/>
        <end position="793"/>
    </location>
</feature>
<feature type="region of interest" description="Disordered" evidence="1">
    <location>
        <begin position="1529"/>
        <end position="1569"/>
    </location>
</feature>
<feature type="region of interest" description="Disordered" evidence="1">
    <location>
        <begin position="2532"/>
        <end position="2583"/>
    </location>
</feature>
<dbReference type="GO" id="GO:0006397">
    <property type="term" value="P:mRNA processing"/>
    <property type="evidence" value="ECO:0007669"/>
    <property type="project" value="InterPro"/>
</dbReference>
<reference evidence="4" key="1">
    <citation type="submission" date="2016-10" db="EMBL/GenBank/DDBJ databases">
        <authorList>
            <person name="Varghese N."/>
            <person name="Submissions S."/>
        </authorList>
    </citation>
    <scope>NUCLEOTIDE SEQUENCE [LARGE SCALE GENOMIC DNA]</scope>
    <source>
        <strain evidence="4">CGMCC 4.3510</strain>
    </source>
</reference>
<feature type="compositionally biased region" description="Polar residues" evidence="1">
    <location>
        <begin position="612"/>
        <end position="624"/>
    </location>
</feature>
<feature type="compositionally biased region" description="Polar residues" evidence="1">
    <location>
        <begin position="1129"/>
        <end position="1146"/>
    </location>
</feature>
<evidence type="ECO:0000313" key="3">
    <source>
        <dbReference type="EMBL" id="SFF46256.1"/>
    </source>
</evidence>
<keyword evidence="4" id="KW-1185">Reference proteome</keyword>
<feature type="compositionally biased region" description="Polar residues" evidence="1">
    <location>
        <begin position="523"/>
        <end position="533"/>
    </location>
</feature>
<feature type="compositionally biased region" description="Basic and acidic residues" evidence="1">
    <location>
        <begin position="328"/>
        <end position="342"/>
    </location>
</feature>
<feature type="compositionally biased region" description="Low complexity" evidence="1">
    <location>
        <begin position="244"/>
        <end position="264"/>
    </location>
</feature>
<feature type="region of interest" description="Disordered" evidence="1">
    <location>
        <begin position="1122"/>
        <end position="1146"/>
    </location>
</feature>
<feature type="compositionally biased region" description="Gly residues" evidence="1">
    <location>
        <begin position="1355"/>
        <end position="1368"/>
    </location>
</feature>
<dbReference type="GO" id="GO:0003729">
    <property type="term" value="F:mRNA binding"/>
    <property type="evidence" value="ECO:0007669"/>
    <property type="project" value="TreeGrafter"/>
</dbReference>
<keyword evidence="2" id="KW-0812">Transmembrane</keyword>
<feature type="compositionally biased region" description="Pro residues" evidence="1">
    <location>
        <begin position="1037"/>
        <end position="1059"/>
    </location>
</feature>
<feature type="region of interest" description="Disordered" evidence="1">
    <location>
        <begin position="2155"/>
        <end position="2189"/>
    </location>
</feature>
<dbReference type="STRING" id="380248.SAMN05216251_11511"/>
<gene>
    <name evidence="3" type="ORF">SAMN05216251_11511</name>
</gene>
<feature type="region of interest" description="Disordered" evidence="1">
    <location>
        <begin position="1315"/>
        <end position="1382"/>
    </location>
</feature>
<feature type="compositionally biased region" description="Low complexity" evidence="1">
    <location>
        <begin position="1553"/>
        <end position="1562"/>
    </location>
</feature>
<feature type="compositionally biased region" description="Low complexity" evidence="1">
    <location>
        <begin position="990"/>
        <end position="1015"/>
    </location>
</feature>
<proteinExistence type="predicted"/>
<feature type="compositionally biased region" description="Pro residues" evidence="1">
    <location>
        <begin position="705"/>
        <end position="721"/>
    </location>
</feature>
<dbReference type="RefSeq" id="WP_093715650.1">
    <property type="nucleotide sequence ID" value="NZ_FONG01000015.1"/>
</dbReference>
<feature type="compositionally biased region" description="Low complexity" evidence="1">
    <location>
        <begin position="1683"/>
        <end position="1696"/>
    </location>
</feature>
<feature type="compositionally biased region" description="Polar residues" evidence="1">
    <location>
        <begin position="283"/>
        <end position="298"/>
    </location>
</feature>
<feature type="transmembrane region" description="Helical" evidence="2">
    <location>
        <begin position="106"/>
        <end position="129"/>
    </location>
</feature>
<dbReference type="PANTHER" id="PTHR21597">
    <property type="entry name" value="THO2 PROTEIN"/>
    <property type="match status" value="1"/>
</dbReference>
<feature type="region of interest" description="Disordered" evidence="1">
    <location>
        <begin position="2437"/>
        <end position="2462"/>
    </location>
</feature>
<evidence type="ECO:0000256" key="2">
    <source>
        <dbReference type="SAM" id="Phobius"/>
    </source>
</evidence>
<feature type="compositionally biased region" description="Pro residues" evidence="1">
    <location>
        <begin position="2318"/>
        <end position="2346"/>
    </location>
</feature>
<feature type="compositionally biased region" description="Basic and acidic residues" evidence="1">
    <location>
        <begin position="841"/>
        <end position="850"/>
    </location>
</feature>
<feature type="compositionally biased region" description="Low complexity" evidence="1">
    <location>
        <begin position="2535"/>
        <end position="2565"/>
    </location>
</feature>
<accession>A0A1I2IZY6</accession>
<name>A0A1I2IZY6_9ACTN</name>
<feature type="region of interest" description="Disordered" evidence="1">
    <location>
        <begin position="1643"/>
        <end position="1803"/>
    </location>
</feature>
<feature type="region of interest" description="Disordered" evidence="1">
    <location>
        <begin position="1394"/>
        <end position="1442"/>
    </location>
</feature>
<feature type="region of interest" description="Disordered" evidence="1">
    <location>
        <begin position="888"/>
        <end position="1074"/>
    </location>
</feature>
<keyword evidence="2" id="KW-1133">Transmembrane helix</keyword>
<dbReference type="InterPro" id="IPR040007">
    <property type="entry name" value="Tho2"/>
</dbReference>
<dbReference type="GO" id="GO:0006406">
    <property type="term" value="P:mRNA export from nucleus"/>
    <property type="evidence" value="ECO:0007669"/>
    <property type="project" value="InterPro"/>
</dbReference>
<evidence type="ECO:0000256" key="1">
    <source>
        <dbReference type="SAM" id="MobiDB-lite"/>
    </source>
</evidence>
<feature type="compositionally biased region" description="Basic and acidic residues" evidence="1">
    <location>
        <begin position="376"/>
        <end position="390"/>
    </location>
</feature>
<feature type="compositionally biased region" description="Low complexity" evidence="1">
    <location>
        <begin position="2347"/>
        <end position="2356"/>
    </location>
</feature>
<organism evidence="3 4">
    <name type="scientific">Actinacidiphila alni</name>
    <dbReference type="NCBI Taxonomy" id="380248"/>
    <lineage>
        <taxon>Bacteria</taxon>
        <taxon>Bacillati</taxon>
        <taxon>Actinomycetota</taxon>
        <taxon>Actinomycetes</taxon>
        <taxon>Kitasatosporales</taxon>
        <taxon>Streptomycetaceae</taxon>
        <taxon>Actinacidiphila</taxon>
    </lineage>
</organism>
<evidence type="ECO:0000313" key="4">
    <source>
        <dbReference type="Proteomes" id="UP000199323"/>
    </source>
</evidence>
<feature type="compositionally biased region" description="Low complexity" evidence="1">
    <location>
        <begin position="2296"/>
        <end position="2317"/>
    </location>
</feature>
<sequence length="2583" mass="269841">MADANSVLGTIKLDDIYALGNAWIQLGDDLHERQGAVTTQVGELGMTGAAGDEARRAWNDSLKKTVDDAAETAWTIGETINRYGDELHKAAEEYAKQLNAEMWANILGIIAGLVLIGLGPLLSSLLTMIGQLLARLIPVLATIAGRLGTVGSTVVGAVGSAVVGAAFNLGFDIAVGEAGAAIAGGHYDVDWGAEGLSMGLGGAFGLHDGGMAGWHYGSGGPHSVPKPGPHGGDSPPVTVPKPNPHGGDPVPVGGDGHGVVPTPTRLTGGGEHPVPPPGGLDTHNISGRDTLSTNSGSADGNWAKYGPGHKVGSGQNGDGSSTSGRPAPRPEPKPEPKPEPEPKAVSGDGSSAGRGPGRTLGVDPQNPYGQPTYARPEPKPEPKPETKPETETVSGDGSSAGRGPGRTLDSAPDNPYGQPKYARPEPKSETNSGDGSSAGRGPGRTLGSAPDNPYGQPKYAHPDPQPDPAPTPGTKTHSGDGPVPDRGPGRTLGSAPDNPYGQPKYGHPDPQPEPTPGPGTKTSAHTGDGSNFSGPGHRLGAAPKDPWGTTAPRPEPAPKAPGGEGPGGAAPQVPSRQHGPGYDRPATLDDVPGAKSPSHGGPGGGTGEGNLRPNQGHGSQTYTETPPPAEHPANHPGADPGTRPGGKTDNAKPEPEPGTKVPAPETKTPAPEPKPDTKQPASESKPDTMEPTPTPTPVPGSKEPTPTPLPTTKEPTPPPTPGAKEPASAPGPNTQEPRPNTKEPTPVPPPDGKQPAPGTKPGAQEPEPVPRTNSGGDRTGQSHSSAPKSQTHSGGSGAGHDTSGTSKTSGTSESSGTPVTSDTSPSSGLSDFDRVVLAQEINRELRRLDPSHPPVSASDVPDLHAELPDWRQRMPLRPRGEAIAQGLVTGRPVRLPGGSPSYGHSGGGGHYTELMDVDDGPGMPPPAPPRRRSSSFSFDQQQIRDAQRQAHQQRRAPGFSRRPTAGDPMELDPPRSSSGFGPGSRPPTSRPSSSRPPLSRQPSSRQPSSRQPPSRQASFGPAPRVPGPGRLPGGRDLPPPPPRRGVGPRPGPMPLPQRPPAHAAPSGRIPPRPLADELDLMDVGQDVMHQVSAALPYGSANQSSAVAASGGASREINHQARGVPRIPPSSLQEQLGQSAAQAHSVGTGNCGENAALSFSYLNQRQLPPGARIWYVDLNLRPGEDPAHPIAPYTDHVFIAVGFPNRPRTIVIIDPWQLNARPIMAGDRAFSFPFLVGPAEAPRITPRAVELTPDGRDYLGQGYASFDPGSLDFMHYSYEPVPVGAMPGQPGMYEHRMPGSDVFRFPDSPEWNRYLDQRRHGHERPPGSGRDRGFERGPDRGFERGPDRGFGRGPDRGFGQGPGFGGLRGGSPDVGRDPVQEQWPIGREVVLTEPRSGTGLARGPVPEAPRGATGEGARGGYRPVDLPPPHEGTGSSSRPLGYEVDPGGRIRLPDGTELSPDGWRSYGDDFIHTPTGAILRGDDGWIGRVQNIEQITDMWDHFDPAATAHTPVLSDTGLHMVPEDLGGHAVHIPVRPRDLPTTSPTPTTSPNPAPSAEEAAHPSGTSGLSDFDRTVLAVDINRELRRLDPTHPPVRASDVPDLHAALPDWRQRTPLRSRGEAIAQTLVAGRPFRLLGGSPSYGWSSGGGGGHYTEVMEVDDGPGMPPPPREYDTPVGSSPFRPYSGHSSHSSHSSHTSPADRSDRYLEHERRRRIHETRRSAQERHRRALDAMELDPPRSSSSGYAAGARPPAARPASSRPAPRVPGAGRLVSRRDAPIRAASGMGPRYAPRSVPGRRPSARSGLSGTLIRTPLAEEVRLLEVAQDVLQQTSAILHRGQANQATPVAQSGGANLELNHHARSVPRAPALNLRARLGQSAAQAQAVATGNCGEHAAVAYTLLNQRQLPEGVRIWYADLNRGPGEDPENPIAPYTDHVFIAVGYPDRPYNIVILDAWQLNATPVMAGDPAFSFPFLVPTPAGPRITPRAVELLPDGRDYMAEGHTSFAPGAFEGLQRSYPQGRAPLPPEVVLARPSIYEHRMPPAVQDPYRYPDTPGWDAYRRHRMPRRDIGTRPGPAADPWDDPRDEMEDVRWDGGGGLRGGSPDVGRDPIREQWPVGREVVLTEPRVGTALVRGPVPVAPRGATGDAAGGFRAFDLPLPPESTGTSSRPLGYEVDPGGRIRLPDGTELSPDGWRSYGDDFIHTPTGAILRGDDGWIGRVQNIEQVTDMWDEFDPFATAYRPLPSVVGLHMVPAASSSGARVVHVPVLPRDGFWAPPPATAPTPSPVRAPDPAPTSAPAQARGRTSAATSAPARALGRTPNPAPAATPNPSPAPAPIRTPDPAPTPVPAAVPDAVSASPREQLAGRGLVPLHILDQGDPLTNVLTAVAPGESGRLVGHGRPAGARELRDALADALAADLRRPPQERGLWPLLSGLTRPGGTAPLVRGAPGDPGDPDDPGSAAYDAVGALRTGGGAGTDGGAGTATSGWLLLAVAAAVLGLHLTVLPPDGTPWTAGPADGRPVVILRLDDPAPHTAHWAATEPARPAAPAERRPVTASVPVPRASAAAPAPGPEVFFGADPRPGTPR</sequence>